<name>G4QN45_GLANF</name>
<dbReference type="STRING" id="1085623.GNIT_3370"/>
<evidence type="ECO:0000256" key="4">
    <source>
        <dbReference type="ARBA" id="ARBA00022692"/>
    </source>
</evidence>
<dbReference type="InterPro" id="IPR037066">
    <property type="entry name" value="Plug_dom_sf"/>
</dbReference>
<dbReference type="Proteomes" id="UP000009282">
    <property type="component" value="Chromosome"/>
</dbReference>
<gene>
    <name evidence="13" type="ordered locus">GNIT_3370</name>
</gene>
<keyword evidence="4 8" id="KW-0812">Transmembrane</keyword>
<feature type="chain" id="PRO_5003467399" evidence="10">
    <location>
        <begin position="26"/>
        <end position="1116"/>
    </location>
</feature>
<dbReference type="HOGENOM" id="CLU_010745_0_0_6"/>
<evidence type="ECO:0000256" key="7">
    <source>
        <dbReference type="ARBA" id="ARBA00023237"/>
    </source>
</evidence>
<keyword evidence="10" id="KW-0732">Signal</keyword>
<dbReference type="Pfam" id="PF07715">
    <property type="entry name" value="Plug"/>
    <property type="match status" value="1"/>
</dbReference>
<proteinExistence type="inferred from homology"/>
<keyword evidence="7 8" id="KW-0998">Cell outer membrane</keyword>
<evidence type="ECO:0000313" key="13">
    <source>
        <dbReference type="EMBL" id="AEP31464.1"/>
    </source>
</evidence>
<dbReference type="InterPro" id="IPR012910">
    <property type="entry name" value="Plug_dom"/>
</dbReference>
<dbReference type="Pfam" id="PF00593">
    <property type="entry name" value="TonB_dep_Rec_b-barrel"/>
    <property type="match status" value="1"/>
</dbReference>
<sequence length="1116" mass="121129">MHNKHRFFKYSTLALAVTYSLGSIAQESADEAANETTVEKIQVTGSRIARDPNLAAPSPVQSISAQEIQVSGEFSITDVINDIPALFSSTTAESSIDSGFADGANILNLRGLGSARTLTIVNGRRHVGGVGGSAAVDVGSIPMALIESVDVLTGGASAVYGADAVTGVVNFNLRDDFEGFEVDIQTGRSGENDAEQVSISSVWGTNFDNDRGNFAVSVEYQDDKGLRVSERDDGLIRGSARDWTNPALRFQQGDLGASTPNLSQYYDFANTGLFPFGLSIPSMATFINNYTSEFGSAPNLTDAEMALFNQASTAAPRAVLPYRTFPFTSGYGYIIPGNPYTFDGFDPNTPIDLDGNGTPDCLDSFSGYNSVFGAASFGVLGGCWNVNEDGSYRPIRDGLVSGNFEGFGGDSYNTLQQQRGYIITPNDKVAVNFLFNYDLTDDMRAFAEAKYVLQTTENESQPTAFWDLLFGAPDNPYLPEFIQPIANATGGVAITADPIGIGSGRLEQERETVRIVAGLEGTLAHEYDYEVYVNYGKFTREARGTEDLVIVDRFFSAIDAVSNNGTPDCRVNVDASAPQISTPFNIPTYDPGYFTFTPGDGSCVPLNIWAGRPGIDQAAVDWITEDSFTKVEIDQLVIAANLAGDSSNWFEMPYGPIYWAVGTEYREESSDSSIDDFRQGLIPAGSPFAEGTNIADYSSNNSIVFRPALRSRNQGGEYDVWEAFVETSIPLIEGEAFVEELTLDVAARYSDYSTVGETFTWRTNLMYSPITDLRIRYSLSKAVRAPNISELFAPETGTTFRPTDTCNASVIQGIAGNDAAAAAQIQANCVAEFSTFGLNPFDTDGNYVYTDPLSAAFGGVTGGNPDLLEEEADTTTIGFVYDSSVVDGLTVTVDYWSISIDQAISAVSADDIVNGCYSGAQLNDNFCSLFTRNTDSASPQFGGLNFLRTTDINFAKLETSGVDFTIGYEHDVFDGNLRSTLSGSKVNELDQFTNPNDLSEVNPELGEIQRPEYAGNLAFNWSNDVFSIGLQNQYIGKQLLGFVEIEEFERGDYDSSVQMDAMWLHDINASYKIDEVFTVYGGINNLSDEQPFLTNFAYPVGPRGRFFFLGVDMKFE</sequence>
<feature type="domain" description="TonB-dependent receptor plug" evidence="12">
    <location>
        <begin position="55"/>
        <end position="168"/>
    </location>
</feature>
<dbReference type="KEGG" id="gni:GNIT_3370"/>
<evidence type="ECO:0000256" key="9">
    <source>
        <dbReference type="RuleBase" id="RU003357"/>
    </source>
</evidence>
<dbReference type="Gene3D" id="2.40.170.20">
    <property type="entry name" value="TonB-dependent receptor, beta-barrel domain"/>
    <property type="match status" value="1"/>
</dbReference>
<dbReference type="PANTHER" id="PTHR47234">
    <property type="match status" value="1"/>
</dbReference>
<keyword evidence="5 9" id="KW-0798">TonB box</keyword>
<evidence type="ECO:0000259" key="11">
    <source>
        <dbReference type="Pfam" id="PF00593"/>
    </source>
</evidence>
<comment type="subcellular location">
    <subcellularLocation>
        <location evidence="1 8">Cell outer membrane</location>
        <topology evidence="1 8">Multi-pass membrane protein</topology>
    </subcellularLocation>
</comment>
<dbReference type="InterPro" id="IPR039426">
    <property type="entry name" value="TonB-dep_rcpt-like"/>
</dbReference>
<evidence type="ECO:0000256" key="6">
    <source>
        <dbReference type="ARBA" id="ARBA00023136"/>
    </source>
</evidence>
<protein>
    <submittedName>
        <fullName evidence="13">TonB-dependent receptor</fullName>
    </submittedName>
</protein>
<dbReference type="PANTHER" id="PTHR47234:SF2">
    <property type="entry name" value="TONB-DEPENDENT RECEPTOR"/>
    <property type="match status" value="1"/>
</dbReference>
<evidence type="ECO:0000256" key="5">
    <source>
        <dbReference type="ARBA" id="ARBA00023077"/>
    </source>
</evidence>
<dbReference type="eggNOG" id="COG1629">
    <property type="taxonomic scope" value="Bacteria"/>
</dbReference>
<accession>G4QN45</accession>
<organism evidence="13 14">
    <name type="scientific">Glaciecola nitratireducens (strain JCM 12485 / KCTC 12276 / FR1064)</name>
    <dbReference type="NCBI Taxonomy" id="1085623"/>
    <lineage>
        <taxon>Bacteria</taxon>
        <taxon>Pseudomonadati</taxon>
        <taxon>Pseudomonadota</taxon>
        <taxon>Gammaproteobacteria</taxon>
        <taxon>Alteromonadales</taxon>
        <taxon>Alteromonadaceae</taxon>
        <taxon>Brumicola</taxon>
    </lineage>
</organism>
<evidence type="ECO:0000256" key="2">
    <source>
        <dbReference type="ARBA" id="ARBA00022448"/>
    </source>
</evidence>
<dbReference type="RefSeq" id="WP_014110335.1">
    <property type="nucleotide sequence ID" value="NC_016041.1"/>
</dbReference>
<evidence type="ECO:0000259" key="12">
    <source>
        <dbReference type="Pfam" id="PF07715"/>
    </source>
</evidence>
<feature type="signal peptide" evidence="10">
    <location>
        <begin position="1"/>
        <end position="25"/>
    </location>
</feature>
<keyword evidence="13" id="KW-0675">Receptor</keyword>
<dbReference type="SUPFAM" id="SSF56935">
    <property type="entry name" value="Porins"/>
    <property type="match status" value="1"/>
</dbReference>
<dbReference type="PROSITE" id="PS52016">
    <property type="entry name" value="TONB_DEPENDENT_REC_3"/>
    <property type="match status" value="1"/>
</dbReference>
<reference evidence="13 14" key="1">
    <citation type="journal article" date="2011" name="J. Bacteriol.">
        <title>Complete genome sequence of seawater bacterium Glaciecola nitratireducens FR1064T.</title>
        <authorList>
            <person name="Bian F."/>
            <person name="Qin Q.L."/>
            <person name="Xie B.B."/>
            <person name="Shu Y.L."/>
            <person name="Zhang X.Y."/>
            <person name="Yu Y."/>
            <person name="Chen B."/>
            <person name="Chen X.L."/>
            <person name="Zhou B.C."/>
            <person name="Zhang Y.Z."/>
        </authorList>
    </citation>
    <scope>NUCLEOTIDE SEQUENCE [LARGE SCALE GENOMIC DNA]</scope>
    <source>
        <strain evidence="14">JCM 12485 / KCTC 12276 / FR1064</strain>
    </source>
</reference>
<comment type="similarity">
    <text evidence="8 9">Belongs to the TonB-dependent receptor family.</text>
</comment>
<evidence type="ECO:0000256" key="10">
    <source>
        <dbReference type="SAM" id="SignalP"/>
    </source>
</evidence>
<evidence type="ECO:0000313" key="14">
    <source>
        <dbReference type="Proteomes" id="UP000009282"/>
    </source>
</evidence>
<keyword evidence="3 8" id="KW-1134">Transmembrane beta strand</keyword>
<dbReference type="InterPro" id="IPR000531">
    <property type="entry name" value="Beta-barrel_TonB"/>
</dbReference>
<dbReference type="GO" id="GO:0009279">
    <property type="term" value="C:cell outer membrane"/>
    <property type="evidence" value="ECO:0007669"/>
    <property type="project" value="UniProtKB-SubCell"/>
</dbReference>
<keyword evidence="14" id="KW-1185">Reference proteome</keyword>
<dbReference type="InterPro" id="IPR036942">
    <property type="entry name" value="Beta-barrel_TonB_sf"/>
</dbReference>
<evidence type="ECO:0000256" key="1">
    <source>
        <dbReference type="ARBA" id="ARBA00004571"/>
    </source>
</evidence>
<evidence type="ECO:0000256" key="8">
    <source>
        <dbReference type="PROSITE-ProRule" id="PRU01360"/>
    </source>
</evidence>
<keyword evidence="6 8" id="KW-0472">Membrane</keyword>
<feature type="domain" description="TonB-dependent receptor-like beta-barrel" evidence="11">
    <location>
        <begin position="691"/>
        <end position="1086"/>
    </location>
</feature>
<dbReference type="EMBL" id="CP003060">
    <property type="protein sequence ID" value="AEP31464.1"/>
    <property type="molecule type" value="Genomic_DNA"/>
</dbReference>
<dbReference type="OrthoDB" id="176248at2"/>
<keyword evidence="2 8" id="KW-0813">Transport</keyword>
<dbReference type="eggNOG" id="COG4771">
    <property type="taxonomic scope" value="Bacteria"/>
</dbReference>
<dbReference type="AlphaFoldDB" id="G4QN45"/>
<evidence type="ECO:0000256" key="3">
    <source>
        <dbReference type="ARBA" id="ARBA00022452"/>
    </source>
</evidence>
<dbReference type="Gene3D" id="2.170.130.10">
    <property type="entry name" value="TonB-dependent receptor, plug domain"/>
    <property type="match status" value="1"/>
</dbReference>